<evidence type="ECO:0000313" key="9">
    <source>
        <dbReference type="EMBL" id="AZS38306.1"/>
    </source>
</evidence>
<evidence type="ECO:0000256" key="4">
    <source>
        <dbReference type="ARBA" id="ARBA00022777"/>
    </source>
</evidence>
<feature type="domain" description="Carbohydrate kinase PfkB" evidence="8">
    <location>
        <begin position="19"/>
        <end position="293"/>
    </location>
</feature>
<evidence type="ECO:0000256" key="1">
    <source>
        <dbReference type="ARBA" id="ARBA00010688"/>
    </source>
</evidence>
<dbReference type="InterPro" id="IPR029056">
    <property type="entry name" value="Ribokinase-like"/>
</dbReference>
<feature type="region of interest" description="Disordered" evidence="7">
    <location>
        <begin position="314"/>
        <end position="334"/>
    </location>
</feature>
<dbReference type="OrthoDB" id="9801219at2"/>
<evidence type="ECO:0000256" key="3">
    <source>
        <dbReference type="ARBA" id="ARBA00022741"/>
    </source>
</evidence>
<dbReference type="InterPro" id="IPR011611">
    <property type="entry name" value="PfkB_dom"/>
</dbReference>
<keyword evidence="3" id="KW-0547">Nucleotide-binding</keyword>
<reference evidence="9 10" key="1">
    <citation type="submission" date="2018-08" db="EMBL/GenBank/DDBJ databases">
        <title>Microbacterium lemovicicum sp. nov., a bacterium isolated from a natural uranium-rich soil.</title>
        <authorList>
            <person name="ORTET P."/>
        </authorList>
    </citation>
    <scope>NUCLEOTIDE SEQUENCE [LARGE SCALE GENOMIC DNA]</scope>
    <source>
        <strain evidence="9 10">Viu22</strain>
    </source>
</reference>
<evidence type="ECO:0000259" key="8">
    <source>
        <dbReference type="Pfam" id="PF00294"/>
    </source>
</evidence>
<sequence>MTREIVARGIVTVTAAGAIDATYRVGSLRTGEFVRASVYEREMSGKGVNVSAALSLAGVATAAVVTVGADDLDFAGRGPHARLLRPVSVPGATRVNTSVIDDAGATTKVNAPTPPLDDATWRTLVVETLDALDALHADWLVISGTLPALAGGGTADLADLLAGARTHGARVAVDTSGAALARVAARPDGVRLIKPNADELAELTDRSLRTLGDVAAAAREVVAGGIEAVYASLGGDGVLVVTASTAVRALARPPRIANTAGAGDASLAGFLVGLGDRGFDDADAVADAASSAASFGAHAVAQASTILPGLEGMPPAVVTRDPDPATPLSEPALR</sequence>
<gene>
    <name evidence="9" type="primary">pfkB</name>
    <name evidence="9" type="ORF">CVS47_02959</name>
</gene>
<dbReference type="EMBL" id="CP031423">
    <property type="protein sequence ID" value="AZS38306.1"/>
    <property type="molecule type" value="Genomic_DNA"/>
</dbReference>
<keyword evidence="4 9" id="KW-0418">Kinase</keyword>
<dbReference type="Pfam" id="PF00294">
    <property type="entry name" value="PfkB"/>
    <property type="match status" value="1"/>
</dbReference>
<keyword evidence="10" id="KW-1185">Reference proteome</keyword>
<evidence type="ECO:0000256" key="6">
    <source>
        <dbReference type="PIRNR" id="PIRNR000535"/>
    </source>
</evidence>
<comment type="similarity">
    <text evidence="1">Belongs to the carbohydrate kinase PfkB family.</text>
</comment>
<name>A0A3Q9J5L5_9MICO</name>
<evidence type="ECO:0000256" key="5">
    <source>
        <dbReference type="ARBA" id="ARBA00022840"/>
    </source>
</evidence>
<dbReference type="PIRSF" id="PIRSF000535">
    <property type="entry name" value="1PFK/6PFK/LacC"/>
    <property type="match status" value="1"/>
</dbReference>
<keyword evidence="5" id="KW-0067">ATP-binding</keyword>
<dbReference type="PANTHER" id="PTHR46566">
    <property type="entry name" value="1-PHOSPHOFRUCTOKINASE-RELATED"/>
    <property type="match status" value="1"/>
</dbReference>
<proteinExistence type="inferred from homology"/>
<protein>
    <submittedName>
        <fullName evidence="9">ATP-dependent 6-phosphofructokinase isozyme 2</fullName>
        <ecNumber evidence="9">2.7.1.11</ecNumber>
    </submittedName>
</protein>
<dbReference type="GO" id="GO:0005524">
    <property type="term" value="F:ATP binding"/>
    <property type="evidence" value="ECO:0007669"/>
    <property type="project" value="UniProtKB-KW"/>
</dbReference>
<dbReference type="Gene3D" id="3.40.1190.20">
    <property type="match status" value="1"/>
</dbReference>
<dbReference type="SUPFAM" id="SSF53613">
    <property type="entry name" value="Ribokinase-like"/>
    <property type="match status" value="1"/>
</dbReference>
<accession>A0A3Q9J5L5</accession>
<dbReference type="EC" id="2.7.1.11" evidence="9"/>
<keyword evidence="2 6" id="KW-0808">Transferase</keyword>
<dbReference type="GO" id="GO:0005829">
    <property type="term" value="C:cytosol"/>
    <property type="evidence" value="ECO:0007669"/>
    <property type="project" value="TreeGrafter"/>
</dbReference>
<dbReference type="RefSeq" id="WP_127096752.1">
    <property type="nucleotide sequence ID" value="NZ_CP031423.1"/>
</dbReference>
<organism evidence="9 10">
    <name type="scientific">Microbacterium lemovicicum</name>
    <dbReference type="NCBI Taxonomy" id="1072463"/>
    <lineage>
        <taxon>Bacteria</taxon>
        <taxon>Bacillati</taxon>
        <taxon>Actinomycetota</taxon>
        <taxon>Actinomycetes</taxon>
        <taxon>Micrococcales</taxon>
        <taxon>Microbacteriaceae</taxon>
        <taxon>Microbacterium</taxon>
    </lineage>
</organism>
<dbReference type="InterPro" id="IPR002173">
    <property type="entry name" value="Carboh/pur_kinase_PfkB_CS"/>
</dbReference>
<dbReference type="AlphaFoldDB" id="A0A3Q9J5L5"/>
<dbReference type="PROSITE" id="PS00584">
    <property type="entry name" value="PFKB_KINASES_2"/>
    <property type="match status" value="1"/>
</dbReference>
<evidence type="ECO:0000313" key="10">
    <source>
        <dbReference type="Proteomes" id="UP000276888"/>
    </source>
</evidence>
<dbReference type="Proteomes" id="UP000276888">
    <property type="component" value="Chromosome"/>
</dbReference>
<dbReference type="PANTHER" id="PTHR46566:SF5">
    <property type="entry name" value="1-PHOSPHOFRUCTOKINASE"/>
    <property type="match status" value="1"/>
</dbReference>
<dbReference type="GO" id="GO:0003872">
    <property type="term" value="F:6-phosphofructokinase activity"/>
    <property type="evidence" value="ECO:0007669"/>
    <property type="project" value="UniProtKB-EC"/>
</dbReference>
<evidence type="ECO:0000256" key="2">
    <source>
        <dbReference type="ARBA" id="ARBA00022679"/>
    </source>
</evidence>
<dbReference type="KEGG" id="mlv:CVS47_02959"/>
<evidence type="ECO:0000256" key="7">
    <source>
        <dbReference type="SAM" id="MobiDB-lite"/>
    </source>
</evidence>
<dbReference type="InterPro" id="IPR017583">
    <property type="entry name" value="Tagatose/fructose_Pkinase"/>
</dbReference>